<name>A0A1V0S8G5_9VIRU</name>
<dbReference type="EMBL" id="KY684083">
    <property type="protein sequence ID" value="ARF07986.1"/>
    <property type="molecule type" value="Genomic_DNA"/>
</dbReference>
<accession>A0A1V0S8G5</accession>
<sequence length="107" mass="12956">MKKEHYKKIDPTKYCIAINTHYIKDPNYNVIWSFEKKCIIPKNYNEDKENKCFLCEYFSEIDDCQIEFDDDPVSVEKYYAYCEHNKYDGKFDICQCEQSNEVNQCDN</sequence>
<protein>
    <submittedName>
        <fullName evidence="1">Uncharacterized protein</fullName>
    </submittedName>
</protein>
<reference evidence="1" key="1">
    <citation type="journal article" date="2017" name="Science">
        <title>Giant viruses with an expanded complement of translation system components.</title>
        <authorList>
            <person name="Schulz F."/>
            <person name="Yutin N."/>
            <person name="Ivanova N.N."/>
            <person name="Ortega D.R."/>
            <person name="Lee T.K."/>
            <person name="Vierheilig J."/>
            <person name="Daims H."/>
            <person name="Horn M."/>
            <person name="Wagner M."/>
            <person name="Jensen G.J."/>
            <person name="Kyrpides N.C."/>
            <person name="Koonin E.V."/>
            <person name="Woyke T."/>
        </authorList>
    </citation>
    <scope>NUCLEOTIDE SEQUENCE</scope>
    <source>
        <strain evidence="1">CTV1</strain>
    </source>
</reference>
<gene>
    <name evidence="1" type="ORF">Catovirus_1_36</name>
</gene>
<organism evidence="1">
    <name type="scientific">Catovirus CTV1</name>
    <dbReference type="NCBI Taxonomy" id="1977631"/>
    <lineage>
        <taxon>Viruses</taxon>
        <taxon>Varidnaviria</taxon>
        <taxon>Bamfordvirae</taxon>
        <taxon>Nucleocytoviricota</taxon>
        <taxon>Megaviricetes</taxon>
        <taxon>Imitervirales</taxon>
        <taxon>Mimiviridae</taxon>
        <taxon>Klosneuvirinae</taxon>
        <taxon>Catovirus</taxon>
    </lineage>
</organism>
<evidence type="ECO:0000313" key="1">
    <source>
        <dbReference type="EMBL" id="ARF07986.1"/>
    </source>
</evidence>
<proteinExistence type="predicted"/>